<dbReference type="PIRSF" id="PIRSF011570">
    <property type="entry name" value="SpoVAD"/>
    <property type="match status" value="1"/>
</dbReference>
<gene>
    <name evidence="1" type="ORF">IAC85_05190</name>
</gene>
<proteinExistence type="predicted"/>
<protein>
    <submittedName>
        <fullName evidence="1">Stage V sporulation protein AD</fullName>
    </submittedName>
</protein>
<reference evidence="1" key="2">
    <citation type="journal article" date="2021" name="PeerJ">
        <title>Extensive microbial diversity within the chicken gut microbiome revealed by metagenomics and culture.</title>
        <authorList>
            <person name="Gilroy R."/>
            <person name="Ravi A."/>
            <person name="Getino M."/>
            <person name="Pursley I."/>
            <person name="Horton D.L."/>
            <person name="Alikhan N.F."/>
            <person name="Baker D."/>
            <person name="Gharbi K."/>
            <person name="Hall N."/>
            <person name="Watson M."/>
            <person name="Adriaenssens E.M."/>
            <person name="Foster-Nyarko E."/>
            <person name="Jarju S."/>
            <person name="Secka A."/>
            <person name="Antonio M."/>
            <person name="Oren A."/>
            <person name="Chaudhuri R.R."/>
            <person name="La Ragione R."/>
            <person name="Hildebrand F."/>
            <person name="Pallen M.J."/>
        </authorList>
    </citation>
    <scope>NUCLEOTIDE SEQUENCE</scope>
    <source>
        <strain evidence="1">CHK165-10780</strain>
    </source>
</reference>
<reference evidence="1" key="1">
    <citation type="submission" date="2020-10" db="EMBL/GenBank/DDBJ databases">
        <authorList>
            <person name="Gilroy R."/>
        </authorList>
    </citation>
    <scope>NUCLEOTIDE SEQUENCE</scope>
    <source>
        <strain evidence="1">CHK165-10780</strain>
    </source>
</reference>
<dbReference type="NCBIfam" id="NF006160">
    <property type="entry name" value="PRK08304.1"/>
    <property type="match status" value="1"/>
</dbReference>
<dbReference type="Pfam" id="PF07451">
    <property type="entry name" value="SpoVAD"/>
    <property type="match status" value="1"/>
</dbReference>
<sequence length="332" mass="36512">MTFTYHDVYLEQTATVVGPYEKRGPLKKYFDASYSDLHCKEASWEKAEVRLFKHSIDLLLKKSKLKKEQVDCLIAGDLLNQITPSCYTAEEYNIPFLGIYAACATATEGLIIAANLVEAGQMNTVIVGTSSHNMTSEKQFRNPTEYGAPKPGTATFTATAGVSMLVSDEKTSRVKIESGTIGKVVDMDQKDPLNMGAVMAPAAAETLHQHLSDLDRNVEDYDMILTGDLGCIGKEIFKDYVKEEYQIDLEKTTYNDCGTILYDLDKQKDVKAGGSGPTCSALVNASYIFNLLKTKKVKRVLWIATGALFSPTFAFQKEPILAIAHAVSLEAI</sequence>
<dbReference type="GO" id="GO:0016746">
    <property type="term" value="F:acyltransferase activity"/>
    <property type="evidence" value="ECO:0007669"/>
    <property type="project" value="InterPro"/>
</dbReference>
<dbReference type="InterPro" id="IPR038369">
    <property type="entry name" value="SpoVAD_sf"/>
</dbReference>
<dbReference type="InterPro" id="IPR016039">
    <property type="entry name" value="Thiolase-like"/>
</dbReference>
<dbReference type="SUPFAM" id="SSF53901">
    <property type="entry name" value="Thiolase-like"/>
    <property type="match status" value="1"/>
</dbReference>
<dbReference type="EMBL" id="DVFU01000100">
    <property type="protein sequence ID" value="HIQ65116.1"/>
    <property type="molecule type" value="Genomic_DNA"/>
</dbReference>
<dbReference type="Gene3D" id="3.40.47.40">
    <property type="entry name" value="Stage V sporulation protein AD"/>
    <property type="match status" value="1"/>
</dbReference>
<organism evidence="1 2">
    <name type="scientific">Candidatus Faecenecus gallistercoris</name>
    <dbReference type="NCBI Taxonomy" id="2840793"/>
    <lineage>
        <taxon>Bacteria</taxon>
        <taxon>Bacillati</taxon>
        <taxon>Bacillota</taxon>
        <taxon>Bacillota incertae sedis</taxon>
        <taxon>Candidatus Faecenecus</taxon>
    </lineage>
</organism>
<dbReference type="InterPro" id="IPR010894">
    <property type="entry name" value="SpoVAD"/>
</dbReference>
<evidence type="ECO:0000313" key="1">
    <source>
        <dbReference type="EMBL" id="HIQ65116.1"/>
    </source>
</evidence>
<dbReference type="AlphaFoldDB" id="A0A9D0Z140"/>
<name>A0A9D0Z140_9FIRM</name>
<dbReference type="Proteomes" id="UP000886725">
    <property type="component" value="Unassembled WGS sequence"/>
</dbReference>
<comment type="caution">
    <text evidence="1">The sequence shown here is derived from an EMBL/GenBank/DDBJ whole genome shotgun (WGS) entry which is preliminary data.</text>
</comment>
<evidence type="ECO:0000313" key="2">
    <source>
        <dbReference type="Proteomes" id="UP000886725"/>
    </source>
</evidence>
<accession>A0A9D0Z140</accession>